<proteinExistence type="predicted"/>
<accession>A0AAV4R976</accession>
<dbReference type="PANTHER" id="PTHR47326:SF1">
    <property type="entry name" value="HTH PSQ-TYPE DOMAIN-CONTAINING PROTEIN"/>
    <property type="match status" value="1"/>
</dbReference>
<protein>
    <recommendedName>
        <fullName evidence="3">Transposase</fullName>
    </recommendedName>
</protein>
<dbReference type="AlphaFoldDB" id="A0AAV4R976"/>
<evidence type="ECO:0000313" key="2">
    <source>
        <dbReference type="Proteomes" id="UP001054945"/>
    </source>
</evidence>
<name>A0AAV4R976_CAEEX</name>
<sequence length="102" mass="11755">MKVKYLHDLQYFGQQLQQHEANNAFTARILWADEARFTRDGVFNSHNSHMCPPPILMPSARRDIRAAGLSLARHWLDIEYAGHWIGCRGPVSWPTRSPDLTL</sequence>
<gene>
    <name evidence="1" type="ORF">CEXT_393521</name>
</gene>
<comment type="caution">
    <text evidence="1">The sequence shown here is derived from an EMBL/GenBank/DDBJ whole genome shotgun (WGS) entry which is preliminary data.</text>
</comment>
<reference evidence="1 2" key="1">
    <citation type="submission" date="2021-06" db="EMBL/GenBank/DDBJ databases">
        <title>Caerostris extrusa draft genome.</title>
        <authorList>
            <person name="Kono N."/>
            <person name="Arakawa K."/>
        </authorList>
    </citation>
    <scope>NUCLEOTIDE SEQUENCE [LARGE SCALE GENOMIC DNA]</scope>
</reference>
<dbReference type="Proteomes" id="UP001054945">
    <property type="component" value="Unassembled WGS sequence"/>
</dbReference>
<dbReference type="PANTHER" id="PTHR47326">
    <property type="entry name" value="TRANSPOSABLE ELEMENT TC3 TRANSPOSASE-LIKE PROTEIN"/>
    <property type="match status" value="1"/>
</dbReference>
<evidence type="ECO:0000313" key="1">
    <source>
        <dbReference type="EMBL" id="GIY16707.1"/>
    </source>
</evidence>
<dbReference type="EMBL" id="BPLR01007402">
    <property type="protein sequence ID" value="GIY16707.1"/>
    <property type="molecule type" value="Genomic_DNA"/>
</dbReference>
<keyword evidence="2" id="KW-1185">Reference proteome</keyword>
<evidence type="ECO:0008006" key="3">
    <source>
        <dbReference type="Google" id="ProtNLM"/>
    </source>
</evidence>
<organism evidence="1 2">
    <name type="scientific">Caerostris extrusa</name>
    <name type="common">Bark spider</name>
    <name type="synonym">Caerostris bankana</name>
    <dbReference type="NCBI Taxonomy" id="172846"/>
    <lineage>
        <taxon>Eukaryota</taxon>
        <taxon>Metazoa</taxon>
        <taxon>Ecdysozoa</taxon>
        <taxon>Arthropoda</taxon>
        <taxon>Chelicerata</taxon>
        <taxon>Arachnida</taxon>
        <taxon>Araneae</taxon>
        <taxon>Araneomorphae</taxon>
        <taxon>Entelegynae</taxon>
        <taxon>Araneoidea</taxon>
        <taxon>Araneidae</taxon>
        <taxon>Caerostris</taxon>
    </lineage>
</organism>